<dbReference type="SMART" id="SM00474">
    <property type="entry name" value="35EXOc"/>
    <property type="match status" value="1"/>
</dbReference>
<evidence type="ECO:0000259" key="1">
    <source>
        <dbReference type="SMART" id="SM00474"/>
    </source>
</evidence>
<dbReference type="AlphaFoldDB" id="A0A2N8S0P9"/>
<dbReference type="GO" id="GO:0006139">
    <property type="term" value="P:nucleobase-containing compound metabolic process"/>
    <property type="evidence" value="ECO:0007669"/>
    <property type="project" value="InterPro"/>
</dbReference>
<dbReference type="GO" id="GO:0008408">
    <property type="term" value="F:3'-5' exonuclease activity"/>
    <property type="evidence" value="ECO:0007669"/>
    <property type="project" value="InterPro"/>
</dbReference>
<protein>
    <submittedName>
        <fullName evidence="2">3'-5' exonuclease</fullName>
    </submittedName>
</protein>
<dbReference type="Pfam" id="PF01612">
    <property type="entry name" value="DNA_pol_A_exo1"/>
    <property type="match status" value="1"/>
</dbReference>
<dbReference type="InterPro" id="IPR002562">
    <property type="entry name" value="3'-5'_exonuclease_dom"/>
</dbReference>
<keyword evidence="2" id="KW-0269">Exonuclease</keyword>
<keyword evidence="2" id="KW-0540">Nuclease</keyword>
<dbReference type="Gene3D" id="3.30.420.10">
    <property type="entry name" value="Ribonuclease H-like superfamily/Ribonuclease H"/>
    <property type="match status" value="1"/>
</dbReference>
<organism evidence="2 3">
    <name type="scientific">Stutzerimonas stutzeri</name>
    <name type="common">Pseudomonas stutzeri</name>
    <dbReference type="NCBI Taxonomy" id="316"/>
    <lineage>
        <taxon>Bacteria</taxon>
        <taxon>Pseudomonadati</taxon>
        <taxon>Pseudomonadota</taxon>
        <taxon>Gammaproteobacteria</taxon>
        <taxon>Pseudomonadales</taxon>
        <taxon>Pseudomonadaceae</taxon>
        <taxon>Stutzerimonas</taxon>
    </lineage>
</organism>
<keyword evidence="2" id="KW-0378">Hydrolase</keyword>
<dbReference type="Proteomes" id="UP000235925">
    <property type="component" value="Unassembled WGS sequence"/>
</dbReference>
<gene>
    <name evidence="2" type="ORF">CXK92_16430</name>
</gene>
<dbReference type="GO" id="GO:0003676">
    <property type="term" value="F:nucleic acid binding"/>
    <property type="evidence" value="ECO:0007669"/>
    <property type="project" value="InterPro"/>
</dbReference>
<dbReference type="OrthoDB" id="9793333at2"/>
<comment type="caution">
    <text evidence="2">The sequence shown here is derived from an EMBL/GenBank/DDBJ whole genome shotgun (WGS) entry which is preliminary data.</text>
</comment>
<dbReference type="InterPro" id="IPR052408">
    <property type="entry name" value="Exonuclease_MUT-7-like"/>
</dbReference>
<accession>A0A2N8S0P9</accession>
<proteinExistence type="predicted"/>
<sequence length="241" mass="25737">MSGGCAPGSHRICKEQHVSQKPIIHIPQHPAIEQLPAFAGLARQRIVLPKTPEAFSAAVSEIVAASWIGFDTESKPTFKVGEVSHGPHLIQFATPDTGYLFQIGTPGCLHAVRAVLQTPEVIKIGFGLKSDRSRLHAKLDIHAASLLDLGSVLRYQGKKGQVGLRGAVAAILGARIDKSRRVATSNWANAVLTDAQQAYAANDAYAALLVFLGLSPEHQALLLQYAGTSGQEQRNRLSTGI</sequence>
<name>A0A2N8S0P9_STUST</name>
<dbReference type="SUPFAM" id="SSF53098">
    <property type="entry name" value="Ribonuclease H-like"/>
    <property type="match status" value="1"/>
</dbReference>
<dbReference type="CDD" id="cd06141">
    <property type="entry name" value="WRN_exo"/>
    <property type="match status" value="1"/>
</dbReference>
<evidence type="ECO:0000313" key="3">
    <source>
        <dbReference type="Proteomes" id="UP000235925"/>
    </source>
</evidence>
<dbReference type="PANTHER" id="PTHR47765:SF2">
    <property type="entry name" value="EXONUCLEASE MUT-7 HOMOLOG"/>
    <property type="match status" value="1"/>
</dbReference>
<evidence type="ECO:0000313" key="2">
    <source>
        <dbReference type="EMBL" id="PNF80197.1"/>
    </source>
</evidence>
<dbReference type="PANTHER" id="PTHR47765">
    <property type="entry name" value="3'-5' EXONUCLEASE DOMAIN-CONTAINING PROTEIN"/>
    <property type="match status" value="1"/>
</dbReference>
<dbReference type="InterPro" id="IPR036397">
    <property type="entry name" value="RNaseH_sf"/>
</dbReference>
<dbReference type="InterPro" id="IPR012337">
    <property type="entry name" value="RNaseH-like_sf"/>
</dbReference>
<reference evidence="2 3" key="1">
    <citation type="submission" date="2018-01" db="EMBL/GenBank/DDBJ databases">
        <title>Denitrification phenotypes of diverse strains of Pseudomonas stutzeri.</title>
        <authorList>
            <person name="Milligan D.A."/>
            <person name="Bergaust L."/>
            <person name="Bakken L.R."/>
            <person name="Frostegard A."/>
        </authorList>
    </citation>
    <scope>NUCLEOTIDE SEQUENCE [LARGE SCALE GENOMIC DNA]</scope>
    <source>
        <strain evidence="2 3">KC</strain>
    </source>
</reference>
<dbReference type="EMBL" id="POUN01000004">
    <property type="protein sequence ID" value="PNF80197.1"/>
    <property type="molecule type" value="Genomic_DNA"/>
</dbReference>
<feature type="domain" description="3'-5' exonuclease" evidence="1">
    <location>
        <begin position="46"/>
        <end position="219"/>
    </location>
</feature>